<dbReference type="Proteomes" id="UP000584587">
    <property type="component" value="Unassembled WGS sequence"/>
</dbReference>
<dbReference type="EMBL" id="JAAVVK010000002">
    <property type="protein sequence ID" value="NKE38790.1"/>
    <property type="molecule type" value="Genomic_DNA"/>
</dbReference>
<protein>
    <submittedName>
        <fullName evidence="1">Uncharacterized protein</fullName>
    </submittedName>
</protein>
<evidence type="ECO:0000313" key="1">
    <source>
        <dbReference type="EMBL" id="NKE38790.1"/>
    </source>
</evidence>
<gene>
    <name evidence="1" type="ORF">HER12_03420</name>
</gene>
<keyword evidence="2" id="KW-1185">Reference proteome</keyword>
<reference evidence="1 2" key="1">
    <citation type="submission" date="2020-04" db="EMBL/GenBank/DDBJ databases">
        <title>Complete genome sequence of Spiroplasma platyhelix ATCC 51748, an insect isolate.</title>
        <authorList>
            <person name="Green E.A."/>
            <person name="Klassen J.L."/>
        </authorList>
    </citation>
    <scope>NUCLEOTIDE SEQUENCE [LARGE SCALE GENOMIC DNA]</scope>
    <source>
        <strain evidence="1 2">PALS-1</strain>
    </source>
</reference>
<name>A0A846TR18_9MOLU</name>
<evidence type="ECO:0000313" key="2">
    <source>
        <dbReference type="Proteomes" id="UP000584587"/>
    </source>
</evidence>
<proteinExistence type="predicted"/>
<accession>A0A846TR18</accession>
<sequence length="117" mass="13717">MVNQNIKKVFLNKKWIIKETPYFIKIIPPKQYLEPADNVDAGIFLSRLVVSSAISSDELMVVEMDFKKEYQIIIFDYEKAEIATTLVLGEQLYQDLKANEDDVDCYTENQQDHFLIY</sequence>
<dbReference type="RefSeq" id="WP_168105260.1">
    <property type="nucleotide sequence ID" value="NZ_CP051215.1"/>
</dbReference>
<dbReference type="AlphaFoldDB" id="A0A846TR18"/>
<comment type="caution">
    <text evidence="1">The sequence shown here is derived from an EMBL/GenBank/DDBJ whole genome shotgun (WGS) entry which is preliminary data.</text>
</comment>
<organism evidence="1 2">
    <name type="scientific">Spiroplasma platyhelix PALS-1</name>
    <dbReference type="NCBI Taxonomy" id="1276218"/>
    <lineage>
        <taxon>Bacteria</taxon>
        <taxon>Bacillati</taxon>
        <taxon>Mycoplasmatota</taxon>
        <taxon>Mollicutes</taxon>
        <taxon>Entomoplasmatales</taxon>
        <taxon>Spiroplasmataceae</taxon>
        <taxon>Spiroplasma</taxon>
    </lineage>
</organism>